<proteinExistence type="predicted"/>
<evidence type="ECO:0000313" key="1">
    <source>
        <dbReference type="EMBL" id="MBW4708676.1"/>
    </source>
</evidence>
<reference evidence="1" key="1">
    <citation type="submission" date="2021-07" db="EMBL/GenBank/DDBJ databases">
        <title>Roseobacter insulae sp. nov., isolated from a tidal flat.</title>
        <authorList>
            <person name="Park S."/>
            <person name="Yoon J.-H."/>
        </authorList>
    </citation>
    <scope>NUCLEOTIDE SEQUENCE</scope>
    <source>
        <strain evidence="1">YSTF-M11</strain>
    </source>
</reference>
<sequence>MFLANEIGKMYSEIESYNGDFGDPIVDTFSFDPWTYLERNDLSEFERRGVMVALLVILMTAIDNSTYEDALMSDWGIRALALMGSETVKVYPLFTDALKAFDQSEDEFLSALRTIYSEWVQPVTKG</sequence>
<evidence type="ECO:0000313" key="2">
    <source>
        <dbReference type="Proteomes" id="UP001138661"/>
    </source>
</evidence>
<dbReference type="AlphaFoldDB" id="A0A9X1JYV5"/>
<gene>
    <name evidence="1" type="ORF">KX928_12865</name>
</gene>
<protein>
    <submittedName>
        <fullName evidence="1">Uncharacterized protein</fullName>
    </submittedName>
</protein>
<dbReference type="Proteomes" id="UP001138661">
    <property type="component" value="Unassembled WGS sequence"/>
</dbReference>
<dbReference type="RefSeq" id="WP_219503004.1">
    <property type="nucleotide sequence ID" value="NZ_JAHXDN010000003.1"/>
</dbReference>
<comment type="caution">
    <text evidence="1">The sequence shown here is derived from an EMBL/GenBank/DDBJ whole genome shotgun (WGS) entry which is preliminary data.</text>
</comment>
<accession>A0A9X1JYV5</accession>
<name>A0A9X1JYV5_9RHOB</name>
<organism evidence="1 2">
    <name type="scientific">Roseobacter insulae</name>
    <dbReference type="NCBI Taxonomy" id="2859783"/>
    <lineage>
        <taxon>Bacteria</taxon>
        <taxon>Pseudomonadati</taxon>
        <taxon>Pseudomonadota</taxon>
        <taxon>Alphaproteobacteria</taxon>
        <taxon>Rhodobacterales</taxon>
        <taxon>Roseobacteraceae</taxon>
        <taxon>Roseobacter</taxon>
    </lineage>
</organism>
<dbReference type="EMBL" id="JAHXDN010000003">
    <property type="protein sequence ID" value="MBW4708676.1"/>
    <property type="molecule type" value="Genomic_DNA"/>
</dbReference>
<keyword evidence="2" id="KW-1185">Reference proteome</keyword>